<proteinExistence type="predicted"/>
<protein>
    <submittedName>
        <fullName evidence="3">Glycosyltransferase family 1 protein</fullName>
    </submittedName>
</protein>
<dbReference type="KEGG" id="paur:FGL86_13865"/>
<dbReference type="OrthoDB" id="433681at2"/>
<dbReference type="Gene3D" id="3.40.50.2000">
    <property type="entry name" value="Glycogen Phosphorylase B"/>
    <property type="match status" value="2"/>
</dbReference>
<dbReference type="Pfam" id="PF00534">
    <property type="entry name" value="Glycos_transf_1"/>
    <property type="match status" value="1"/>
</dbReference>
<name>A0A5B8SVA7_9GAMM</name>
<keyword evidence="4" id="KW-1185">Reference proteome</keyword>
<dbReference type="GO" id="GO:0016757">
    <property type="term" value="F:glycosyltransferase activity"/>
    <property type="evidence" value="ECO:0007669"/>
    <property type="project" value="InterPro"/>
</dbReference>
<dbReference type="PANTHER" id="PTHR45947:SF3">
    <property type="entry name" value="SULFOQUINOVOSYL TRANSFERASE SQD2"/>
    <property type="match status" value="1"/>
</dbReference>
<accession>A0A5B8SVA7</accession>
<dbReference type="InterPro" id="IPR028098">
    <property type="entry name" value="Glyco_trans_4-like_N"/>
</dbReference>
<organism evidence="3 4">
    <name type="scientific">Pistricoccus aurantiacus</name>
    <dbReference type="NCBI Taxonomy" id="1883414"/>
    <lineage>
        <taxon>Bacteria</taxon>
        <taxon>Pseudomonadati</taxon>
        <taxon>Pseudomonadota</taxon>
        <taxon>Gammaproteobacteria</taxon>
        <taxon>Oceanospirillales</taxon>
        <taxon>Halomonadaceae</taxon>
        <taxon>Pistricoccus</taxon>
    </lineage>
</organism>
<gene>
    <name evidence="3" type="ORF">FGL86_13865</name>
</gene>
<dbReference type="SUPFAM" id="SSF53756">
    <property type="entry name" value="UDP-Glycosyltransferase/glycogen phosphorylase"/>
    <property type="match status" value="1"/>
</dbReference>
<feature type="domain" description="Glycosyl transferase family 1" evidence="1">
    <location>
        <begin position="179"/>
        <end position="299"/>
    </location>
</feature>
<dbReference type="InterPro" id="IPR050194">
    <property type="entry name" value="Glycosyltransferase_grp1"/>
</dbReference>
<dbReference type="PANTHER" id="PTHR45947">
    <property type="entry name" value="SULFOQUINOVOSYL TRANSFERASE SQD2"/>
    <property type="match status" value="1"/>
</dbReference>
<evidence type="ECO:0000313" key="3">
    <source>
        <dbReference type="EMBL" id="QEA40057.1"/>
    </source>
</evidence>
<dbReference type="EMBL" id="CP042382">
    <property type="protein sequence ID" value="QEA40057.1"/>
    <property type="molecule type" value="Genomic_DNA"/>
</dbReference>
<evidence type="ECO:0000313" key="4">
    <source>
        <dbReference type="Proteomes" id="UP000321272"/>
    </source>
</evidence>
<evidence type="ECO:0000259" key="2">
    <source>
        <dbReference type="Pfam" id="PF13439"/>
    </source>
</evidence>
<reference evidence="3 4" key="1">
    <citation type="submission" date="2019-06" db="EMBL/GenBank/DDBJ databases">
        <title>Genome analyses of bacteria isolated from kimchi.</title>
        <authorList>
            <person name="Lee S."/>
            <person name="Ahn S."/>
            <person name="Roh S."/>
        </authorList>
    </citation>
    <scope>NUCLEOTIDE SEQUENCE [LARGE SCALE GENOMIC DNA]</scope>
    <source>
        <strain evidence="3 4">CBA4606</strain>
    </source>
</reference>
<dbReference type="InterPro" id="IPR001296">
    <property type="entry name" value="Glyco_trans_1"/>
</dbReference>
<dbReference type="Proteomes" id="UP000321272">
    <property type="component" value="Chromosome"/>
</dbReference>
<dbReference type="Pfam" id="PF13439">
    <property type="entry name" value="Glyco_transf_4"/>
    <property type="match status" value="1"/>
</dbReference>
<evidence type="ECO:0000259" key="1">
    <source>
        <dbReference type="Pfam" id="PF00534"/>
    </source>
</evidence>
<feature type="domain" description="Glycosyltransferase subfamily 4-like N-terminal" evidence="2">
    <location>
        <begin position="13"/>
        <end position="171"/>
    </location>
</feature>
<sequence length="365" mass="41110">MINILHYGLSENMGGIETYLYKISSSIDKKEFSFGFIDNNEGPPCFYKELSDFGFDFHKVTSRKKSIVKNRNETDSLLKNGDFDILHCHFNTLSYIYPVISAMKNNVKVIVHSRNAGTSKSLKTNALHYLNSLVLPKDRIKRLAVSEDAGKWLFGKKSDFEIINNGVDIERFSYDDAARKNLRREFGVKDDEFLIGNVGAFLPAKNHNFLVDFFRRFLTVKKKSKLILVGDGSLKKSIEEKAEKLGISESIIFSGVRSDADRIYSAMDLFVFPSLYEGFGSAVLEAQTSGLPCLISSNTPKDVIVLKNCYQLDLSLGIDHWVRSAEAIDAFFDRSSASSEIEQAGYSVESEIKRLENIYVSALSK</sequence>
<dbReference type="RefSeq" id="WP_147185132.1">
    <property type="nucleotide sequence ID" value="NZ_CP042382.1"/>
</dbReference>
<dbReference type="AlphaFoldDB" id="A0A5B8SVA7"/>
<keyword evidence="3" id="KW-0808">Transferase</keyword>